<reference evidence="8 9" key="1">
    <citation type="submission" date="2019-08" db="EMBL/GenBank/DDBJ databases">
        <title>In-depth cultivation of the pig gut microbiome towards novel bacterial diversity and tailored functional studies.</title>
        <authorList>
            <person name="Wylensek D."/>
            <person name="Hitch T.C.A."/>
            <person name="Clavel T."/>
        </authorList>
    </citation>
    <scope>NUCLEOTIDE SEQUENCE [LARGE SCALE GENOMIC DNA]</scope>
    <source>
        <strain evidence="8 9">WCA-389-WT-23B</strain>
    </source>
</reference>
<dbReference type="InterPro" id="IPR011961">
    <property type="entry name" value="RimM"/>
</dbReference>
<dbReference type="SUPFAM" id="SSF50447">
    <property type="entry name" value="Translation proteins"/>
    <property type="match status" value="1"/>
</dbReference>
<dbReference type="InterPro" id="IPR036976">
    <property type="entry name" value="RimM_N_sf"/>
</dbReference>
<dbReference type="Gene3D" id="2.30.30.240">
    <property type="entry name" value="PRC-barrel domain"/>
    <property type="match status" value="1"/>
</dbReference>
<dbReference type="EMBL" id="VUMI01000020">
    <property type="protein sequence ID" value="MSS89266.1"/>
    <property type="molecule type" value="Genomic_DNA"/>
</dbReference>
<dbReference type="PANTHER" id="PTHR33692:SF1">
    <property type="entry name" value="RIBOSOME MATURATION FACTOR RIMM"/>
    <property type="match status" value="1"/>
</dbReference>
<comment type="subcellular location">
    <subcellularLocation>
        <location evidence="5">Cytoplasm</location>
    </subcellularLocation>
</comment>
<dbReference type="Pfam" id="PF01782">
    <property type="entry name" value="RimM"/>
    <property type="match status" value="1"/>
</dbReference>
<evidence type="ECO:0000256" key="4">
    <source>
        <dbReference type="ARBA" id="ARBA00023186"/>
    </source>
</evidence>
<dbReference type="NCBIfam" id="TIGR02273">
    <property type="entry name" value="16S_RimM"/>
    <property type="match status" value="1"/>
</dbReference>
<dbReference type="InterPro" id="IPR002676">
    <property type="entry name" value="RimM_N"/>
</dbReference>
<dbReference type="SUPFAM" id="SSF50346">
    <property type="entry name" value="PRC-barrel domain"/>
    <property type="match status" value="1"/>
</dbReference>
<evidence type="ECO:0000256" key="5">
    <source>
        <dbReference type="HAMAP-Rule" id="MF_00014"/>
    </source>
</evidence>
<dbReference type="GeneID" id="86054052"/>
<dbReference type="InterPro" id="IPR011033">
    <property type="entry name" value="PRC_barrel-like_sf"/>
</dbReference>
<name>A0A6N7W1Y6_9FIRM</name>
<dbReference type="InterPro" id="IPR009000">
    <property type="entry name" value="Transl_B-barrel_sf"/>
</dbReference>
<gene>
    <name evidence="5 8" type="primary">rimM</name>
    <name evidence="8" type="ORF">FYJ45_13425</name>
</gene>
<sequence>MEQKLQVGIITATHGLKGEVKVYPTTDDPGRFRRLKKVILDNGKVSVDLEIESVKYFKQFVILKFKGLDDIEQVEKYRKASLYVTRDNAVRLKKDEFFIADLIDMKVVNEDGSPLGTLRDVITTGANDVYEVVLDEGGTVLIPAIKECILDVDVENAVMRVHLLEGLLDLQ</sequence>
<keyword evidence="4 5" id="KW-0143">Chaperone</keyword>
<keyword evidence="9" id="KW-1185">Reference proteome</keyword>
<evidence type="ECO:0000256" key="3">
    <source>
        <dbReference type="ARBA" id="ARBA00022552"/>
    </source>
</evidence>
<protein>
    <recommendedName>
        <fullName evidence="5">Ribosome maturation factor RimM</fullName>
    </recommendedName>
</protein>
<keyword evidence="3 5" id="KW-0698">rRNA processing</keyword>
<comment type="caution">
    <text evidence="8">The sequence shown here is derived from an EMBL/GenBank/DDBJ whole genome shotgun (WGS) entry which is preliminary data.</text>
</comment>
<organism evidence="8 9">
    <name type="scientific">Eisenbergiella porci</name>
    <dbReference type="NCBI Taxonomy" id="2652274"/>
    <lineage>
        <taxon>Bacteria</taxon>
        <taxon>Bacillati</taxon>
        <taxon>Bacillota</taxon>
        <taxon>Clostridia</taxon>
        <taxon>Lachnospirales</taxon>
        <taxon>Lachnospiraceae</taxon>
        <taxon>Eisenbergiella</taxon>
    </lineage>
</organism>
<comment type="subunit">
    <text evidence="5">Binds ribosomal protein uS19.</text>
</comment>
<dbReference type="InterPro" id="IPR027275">
    <property type="entry name" value="PRC-brl_dom"/>
</dbReference>
<keyword evidence="2 5" id="KW-0690">Ribosome biogenesis</keyword>
<dbReference type="Pfam" id="PF05239">
    <property type="entry name" value="PRC"/>
    <property type="match status" value="1"/>
</dbReference>
<dbReference type="GO" id="GO:0005840">
    <property type="term" value="C:ribosome"/>
    <property type="evidence" value="ECO:0007669"/>
    <property type="project" value="InterPro"/>
</dbReference>
<comment type="domain">
    <text evidence="5">The PRC barrel domain binds ribosomal protein uS19.</text>
</comment>
<keyword evidence="1 5" id="KW-0963">Cytoplasm</keyword>
<dbReference type="HAMAP" id="MF_00014">
    <property type="entry name" value="Ribosome_mat_RimM"/>
    <property type="match status" value="1"/>
</dbReference>
<evidence type="ECO:0000313" key="9">
    <source>
        <dbReference type="Proteomes" id="UP000436047"/>
    </source>
</evidence>
<feature type="domain" description="RimM N-terminal" evidence="6">
    <location>
        <begin position="6"/>
        <end position="87"/>
    </location>
</feature>
<evidence type="ECO:0000313" key="8">
    <source>
        <dbReference type="EMBL" id="MSS89266.1"/>
    </source>
</evidence>
<dbReference type="PANTHER" id="PTHR33692">
    <property type="entry name" value="RIBOSOME MATURATION FACTOR RIMM"/>
    <property type="match status" value="1"/>
</dbReference>
<proteinExistence type="inferred from homology"/>
<feature type="domain" description="PRC-barrel" evidence="7">
    <location>
        <begin position="95"/>
        <end position="167"/>
    </location>
</feature>
<dbReference type="Gene3D" id="2.40.30.60">
    <property type="entry name" value="RimM"/>
    <property type="match status" value="1"/>
</dbReference>
<dbReference type="GO" id="GO:0005737">
    <property type="term" value="C:cytoplasm"/>
    <property type="evidence" value="ECO:0007669"/>
    <property type="project" value="UniProtKB-SubCell"/>
</dbReference>
<accession>A0A6N7W1Y6</accession>
<evidence type="ECO:0000259" key="6">
    <source>
        <dbReference type="Pfam" id="PF01782"/>
    </source>
</evidence>
<evidence type="ECO:0000259" key="7">
    <source>
        <dbReference type="Pfam" id="PF05239"/>
    </source>
</evidence>
<dbReference type="RefSeq" id="WP_154465009.1">
    <property type="nucleotide sequence ID" value="NZ_JAXDZL010000118.1"/>
</dbReference>
<dbReference type="GO" id="GO:0006364">
    <property type="term" value="P:rRNA processing"/>
    <property type="evidence" value="ECO:0007669"/>
    <property type="project" value="UniProtKB-UniRule"/>
</dbReference>
<comment type="function">
    <text evidence="5">An accessory protein needed during the final step in the assembly of 30S ribosomal subunit, possibly for assembly of the head region. Essential for efficient processing of 16S rRNA. May be needed both before and after RbfA during the maturation of 16S rRNA. It has affinity for free ribosomal 30S subunits but not for 70S ribosomes.</text>
</comment>
<dbReference type="AlphaFoldDB" id="A0A6N7W1Y6"/>
<dbReference type="GO" id="GO:0042274">
    <property type="term" value="P:ribosomal small subunit biogenesis"/>
    <property type="evidence" value="ECO:0007669"/>
    <property type="project" value="UniProtKB-UniRule"/>
</dbReference>
<dbReference type="GO" id="GO:0043022">
    <property type="term" value="F:ribosome binding"/>
    <property type="evidence" value="ECO:0007669"/>
    <property type="project" value="InterPro"/>
</dbReference>
<evidence type="ECO:0000256" key="1">
    <source>
        <dbReference type="ARBA" id="ARBA00022490"/>
    </source>
</evidence>
<dbReference type="Proteomes" id="UP000436047">
    <property type="component" value="Unassembled WGS sequence"/>
</dbReference>
<comment type="similarity">
    <text evidence="5">Belongs to the RimM family.</text>
</comment>
<evidence type="ECO:0000256" key="2">
    <source>
        <dbReference type="ARBA" id="ARBA00022517"/>
    </source>
</evidence>